<evidence type="ECO:0000313" key="1">
    <source>
        <dbReference type="EMBL" id="OAQ24682.1"/>
    </source>
</evidence>
<dbReference type="OrthoDB" id="2384330at2759"/>
<dbReference type="Proteomes" id="UP000078512">
    <property type="component" value="Unassembled WGS sequence"/>
</dbReference>
<sequence>MKTHPLSLGEIVLVIGQFIPLWEFVHSADEDIWLFKPKDLLAAISVNRLFRATLTPLLWSVCVGSAFKSLGEAQLCLGPTICDIPFDIVEKNSWAIRFLNLSRYSRRSDRRVDLLKLNCSRLQELHLNASVDCAWATRLVQANPELRVLHWAQMSRISIRSEIREFASVLSLRRLRYLGLHEWNLYTPHFYRVLANNAEHLEELRLTHCDSIVSKRLTRDETGKVRRTFMIPTETRVEEFEPMKKMCLSIRLGKVKTLHLDVERSGFPLAFYWLIRVVPALETALFGGLKESTAKELSLTLRKSCPRLRTVWQDNIRNRIIGPPGLSNDTALHLVSACTPGHLVHSSLHGWRIDHTYMEALSVHRDSLETLELGIRDEDYQDSFDNLCTILERCSRLKHLAVYFPMHRRPSGRQNPFLFLNKLATCPGLESLAFHGFIFPDDDYFDDYVYESDDDFRSEYDSGSDDDSGSDEGAWRVSCDRRRKFGDYELKSNIFHTSGWRELHLGIDDGFNRGGCSDRFERLVGDAIGSLSSLKRVVFGCKSYVKVLSSSSVHRANSIVLPTSKEIKVMPRTGAIDADRDLDEVIHDDFGEDVEAVKSSNNKFRKMAFDVIGTLPAMNCIVLNSDMFEKVFL</sequence>
<dbReference type="InterPro" id="IPR032675">
    <property type="entry name" value="LRR_dom_sf"/>
</dbReference>
<accession>A0A197JHL9</accession>
<dbReference type="EMBL" id="KV442089">
    <property type="protein sequence ID" value="OAQ24682.1"/>
    <property type="molecule type" value="Genomic_DNA"/>
</dbReference>
<gene>
    <name evidence="1" type="ORF">K457DRAFT_23818</name>
</gene>
<dbReference type="SUPFAM" id="SSF52047">
    <property type="entry name" value="RNI-like"/>
    <property type="match status" value="1"/>
</dbReference>
<organism evidence="1 2">
    <name type="scientific">Linnemannia elongata AG-77</name>
    <dbReference type="NCBI Taxonomy" id="1314771"/>
    <lineage>
        <taxon>Eukaryota</taxon>
        <taxon>Fungi</taxon>
        <taxon>Fungi incertae sedis</taxon>
        <taxon>Mucoromycota</taxon>
        <taxon>Mortierellomycotina</taxon>
        <taxon>Mortierellomycetes</taxon>
        <taxon>Mortierellales</taxon>
        <taxon>Mortierellaceae</taxon>
        <taxon>Linnemannia</taxon>
    </lineage>
</organism>
<keyword evidence="2" id="KW-1185">Reference proteome</keyword>
<dbReference type="AlphaFoldDB" id="A0A197JHL9"/>
<name>A0A197JHL9_9FUNG</name>
<reference evidence="1 2" key="1">
    <citation type="submission" date="2016-05" db="EMBL/GenBank/DDBJ databases">
        <title>Genome sequencing reveals origins of a unique bacterial endosymbiosis in the earliest lineages of terrestrial Fungi.</title>
        <authorList>
            <consortium name="DOE Joint Genome Institute"/>
            <person name="Uehling J."/>
            <person name="Gryganskyi A."/>
            <person name="Hameed K."/>
            <person name="Tschaplinski T."/>
            <person name="Misztal P."/>
            <person name="Wu S."/>
            <person name="Desiro A."/>
            <person name="Vande Pol N."/>
            <person name="Du Z.-Y."/>
            <person name="Zienkiewicz A."/>
            <person name="Zienkiewicz K."/>
            <person name="Morin E."/>
            <person name="Tisserant E."/>
            <person name="Splivallo R."/>
            <person name="Hainaut M."/>
            <person name="Henrissat B."/>
            <person name="Ohm R."/>
            <person name="Kuo A."/>
            <person name="Yan J."/>
            <person name="Lipzen A."/>
            <person name="Nolan M."/>
            <person name="Labutti K."/>
            <person name="Barry K."/>
            <person name="Goldstein A."/>
            <person name="Labbe J."/>
            <person name="Schadt C."/>
            <person name="Tuskan G."/>
            <person name="Grigoriev I."/>
            <person name="Martin F."/>
            <person name="Vilgalys R."/>
            <person name="Bonito G."/>
        </authorList>
    </citation>
    <scope>NUCLEOTIDE SEQUENCE [LARGE SCALE GENOMIC DNA]</scope>
    <source>
        <strain evidence="1 2">AG-77</strain>
    </source>
</reference>
<proteinExistence type="predicted"/>
<protein>
    <submittedName>
        <fullName evidence="1">Uncharacterized protein</fullName>
    </submittedName>
</protein>
<evidence type="ECO:0000313" key="2">
    <source>
        <dbReference type="Proteomes" id="UP000078512"/>
    </source>
</evidence>
<dbReference type="Gene3D" id="3.80.10.10">
    <property type="entry name" value="Ribonuclease Inhibitor"/>
    <property type="match status" value="2"/>
</dbReference>